<feature type="transmembrane region" description="Helical" evidence="1">
    <location>
        <begin position="151"/>
        <end position="168"/>
    </location>
</feature>
<gene>
    <name evidence="3" type="ORF">AFL42_11365</name>
</gene>
<keyword evidence="1" id="KW-0812">Transmembrane</keyword>
<keyword evidence="1" id="KW-0472">Membrane</keyword>
<evidence type="ECO:0000313" key="4">
    <source>
        <dbReference type="Proteomes" id="UP000037854"/>
    </source>
</evidence>
<dbReference type="PANTHER" id="PTHR36435:SF6">
    <property type="entry name" value="ABORTIVE INFECTION PROTEIN"/>
    <property type="match status" value="1"/>
</dbReference>
<proteinExistence type="predicted"/>
<feature type="transmembrane region" description="Helical" evidence="1">
    <location>
        <begin position="37"/>
        <end position="57"/>
    </location>
</feature>
<feature type="transmembrane region" description="Helical" evidence="1">
    <location>
        <begin position="77"/>
        <end position="96"/>
    </location>
</feature>
<protein>
    <submittedName>
        <fullName evidence="3">Peptidase</fullName>
    </submittedName>
</protein>
<feature type="transmembrane region" description="Helical" evidence="1">
    <location>
        <begin position="116"/>
        <end position="139"/>
    </location>
</feature>
<accession>A0ABR5MI09</accession>
<reference evidence="3 4" key="1">
    <citation type="submission" date="2015-07" db="EMBL/GenBank/DDBJ databases">
        <title>High-quality draft genome sequence of Oceanobacillus caeni HM6, a bacillus isolated from a human feces.</title>
        <authorList>
            <person name="Kumar J."/>
            <person name="Verma M.K."/>
            <person name="Pandey R."/>
            <person name="Bhambi M."/>
            <person name="Chauhan N."/>
        </authorList>
    </citation>
    <scope>NUCLEOTIDE SEQUENCE [LARGE SCALE GENOMIC DNA]</scope>
    <source>
        <strain evidence="3 4">HM6</strain>
    </source>
</reference>
<dbReference type="InterPro" id="IPR052710">
    <property type="entry name" value="CAAX_protease"/>
</dbReference>
<keyword evidence="4" id="KW-1185">Reference proteome</keyword>
<evidence type="ECO:0000259" key="2">
    <source>
        <dbReference type="Pfam" id="PF02517"/>
    </source>
</evidence>
<feature type="transmembrane region" description="Helical" evidence="1">
    <location>
        <begin position="7"/>
        <end position="31"/>
    </location>
</feature>
<dbReference type="Pfam" id="PF02517">
    <property type="entry name" value="Rce1-like"/>
    <property type="match status" value="1"/>
</dbReference>
<feature type="transmembrane region" description="Helical" evidence="1">
    <location>
        <begin position="174"/>
        <end position="189"/>
    </location>
</feature>
<organism evidence="3 4">
    <name type="scientific">Oceanobacillus caeni</name>
    <dbReference type="NCBI Taxonomy" id="405946"/>
    <lineage>
        <taxon>Bacteria</taxon>
        <taxon>Bacillati</taxon>
        <taxon>Bacillota</taxon>
        <taxon>Bacilli</taxon>
        <taxon>Bacillales</taxon>
        <taxon>Bacillaceae</taxon>
        <taxon>Oceanobacillus</taxon>
    </lineage>
</organism>
<sequence length="233" mass="26657">MPKRYWYIILTYIITQLSSFPAALIALNYFPNSYTEIVIYWSIISFCLALLITLLLLKTDMKMPLHREASTTSNIILWSVIGYFLAYFVQVLASLIEMKVLGISTGSSNTQNIMDISRTIPLFMIIPAIIAPILEEVIFRKIIFGSLYKRLNFFISALLSAFIFGVIHGEFQHILIYSSMGFVFAYLYVKTKRILTPIIVHAALNTTTVIAQYSLTPEEIQRQLDQLQMIFLG</sequence>
<name>A0ABR5MI09_9BACI</name>
<dbReference type="Proteomes" id="UP000037854">
    <property type="component" value="Unassembled WGS sequence"/>
</dbReference>
<dbReference type="RefSeq" id="WP_060668709.1">
    <property type="nucleotide sequence ID" value="NZ_JAHHXM010000023.1"/>
</dbReference>
<dbReference type="PANTHER" id="PTHR36435">
    <property type="entry name" value="SLR1288 PROTEIN"/>
    <property type="match status" value="1"/>
</dbReference>
<comment type="caution">
    <text evidence="3">The sequence shown here is derived from an EMBL/GenBank/DDBJ whole genome shotgun (WGS) entry which is preliminary data.</text>
</comment>
<feature type="domain" description="CAAX prenyl protease 2/Lysostaphin resistance protein A-like" evidence="2">
    <location>
        <begin position="120"/>
        <end position="206"/>
    </location>
</feature>
<dbReference type="EMBL" id="LGTK01000039">
    <property type="protein sequence ID" value="KPH73857.1"/>
    <property type="molecule type" value="Genomic_DNA"/>
</dbReference>
<evidence type="ECO:0000313" key="3">
    <source>
        <dbReference type="EMBL" id="KPH73857.1"/>
    </source>
</evidence>
<keyword evidence="1" id="KW-1133">Transmembrane helix</keyword>
<evidence type="ECO:0000256" key="1">
    <source>
        <dbReference type="SAM" id="Phobius"/>
    </source>
</evidence>
<dbReference type="InterPro" id="IPR003675">
    <property type="entry name" value="Rce1/LyrA-like_dom"/>
</dbReference>